<sequence>MSTPDETPRADAGPTDATGTDHEDAGTSGGDPIAGVRIDEAEAEHAVEPDSDAFEAEGPGASSGHA</sequence>
<feature type="region of interest" description="Disordered" evidence="1">
    <location>
        <begin position="1"/>
        <end position="66"/>
    </location>
</feature>
<dbReference type="EMBL" id="BAAAMY010000001">
    <property type="protein sequence ID" value="GAA1903586.1"/>
    <property type="molecule type" value="Genomic_DNA"/>
</dbReference>
<evidence type="ECO:0000256" key="1">
    <source>
        <dbReference type="SAM" id="MobiDB-lite"/>
    </source>
</evidence>
<keyword evidence="3" id="KW-1185">Reference proteome</keyword>
<name>A0ABP5A7M6_9ACTN</name>
<gene>
    <name evidence="2" type="ORF">GCM10009737_00280</name>
</gene>
<comment type="caution">
    <text evidence="2">The sequence shown here is derived from an EMBL/GenBank/DDBJ whole genome shotgun (WGS) entry which is preliminary data.</text>
</comment>
<accession>A0ABP5A7M6</accession>
<evidence type="ECO:0000313" key="2">
    <source>
        <dbReference type="EMBL" id="GAA1903586.1"/>
    </source>
</evidence>
<evidence type="ECO:0000313" key="3">
    <source>
        <dbReference type="Proteomes" id="UP001501612"/>
    </source>
</evidence>
<dbReference type="RefSeq" id="WP_344001973.1">
    <property type="nucleotide sequence ID" value="NZ_BAAAMY010000001.1"/>
</dbReference>
<organism evidence="2 3">
    <name type="scientific">Nocardioides lentus</name>
    <dbReference type="NCBI Taxonomy" id="338077"/>
    <lineage>
        <taxon>Bacteria</taxon>
        <taxon>Bacillati</taxon>
        <taxon>Actinomycetota</taxon>
        <taxon>Actinomycetes</taxon>
        <taxon>Propionibacteriales</taxon>
        <taxon>Nocardioidaceae</taxon>
        <taxon>Nocardioides</taxon>
    </lineage>
</organism>
<proteinExistence type="predicted"/>
<protein>
    <submittedName>
        <fullName evidence="2">Uncharacterized protein</fullName>
    </submittedName>
</protein>
<dbReference type="Proteomes" id="UP001501612">
    <property type="component" value="Unassembled WGS sequence"/>
</dbReference>
<reference evidence="3" key="1">
    <citation type="journal article" date="2019" name="Int. J. Syst. Evol. Microbiol.">
        <title>The Global Catalogue of Microorganisms (GCM) 10K type strain sequencing project: providing services to taxonomists for standard genome sequencing and annotation.</title>
        <authorList>
            <consortium name="The Broad Institute Genomics Platform"/>
            <consortium name="The Broad Institute Genome Sequencing Center for Infectious Disease"/>
            <person name="Wu L."/>
            <person name="Ma J."/>
        </authorList>
    </citation>
    <scope>NUCLEOTIDE SEQUENCE [LARGE SCALE GENOMIC DNA]</scope>
    <source>
        <strain evidence="3">JCM 14046</strain>
    </source>
</reference>
<feature type="compositionally biased region" description="Basic and acidic residues" evidence="1">
    <location>
        <begin position="37"/>
        <end position="48"/>
    </location>
</feature>